<feature type="compositionally biased region" description="Acidic residues" evidence="1">
    <location>
        <begin position="158"/>
        <end position="171"/>
    </location>
</feature>
<dbReference type="PANTHER" id="PTHR35450">
    <property type="entry name" value="REVERSE TRANSCRIPTASE DOMAIN-CONTAINING PROTEIN"/>
    <property type="match status" value="1"/>
</dbReference>
<dbReference type="Pfam" id="PF00078">
    <property type="entry name" value="RVT_1"/>
    <property type="match status" value="1"/>
</dbReference>
<keyword evidence="3" id="KW-1185">Reference proteome</keyword>
<feature type="domain" description="Reverse transcriptase" evidence="2">
    <location>
        <begin position="504"/>
        <end position="604"/>
    </location>
</feature>
<feature type="region of interest" description="Disordered" evidence="1">
    <location>
        <begin position="360"/>
        <end position="394"/>
    </location>
</feature>
<gene>
    <name evidence="4" type="primary">LOC115886989</name>
</gene>
<dbReference type="Proteomes" id="UP000504635">
    <property type="component" value="Unplaced"/>
</dbReference>
<dbReference type="InParanoid" id="A0A6J2YFH8"/>
<evidence type="ECO:0000259" key="2">
    <source>
        <dbReference type="Pfam" id="PF00078"/>
    </source>
</evidence>
<evidence type="ECO:0000313" key="4">
    <source>
        <dbReference type="RefSeq" id="XP_030762177.1"/>
    </source>
</evidence>
<name>A0A6J2YFH8_SITOR</name>
<dbReference type="GeneID" id="115886989"/>
<dbReference type="InterPro" id="IPR000477">
    <property type="entry name" value="RT_dom"/>
</dbReference>
<dbReference type="RefSeq" id="XP_030762177.1">
    <property type="nucleotide sequence ID" value="XM_030906317.1"/>
</dbReference>
<accession>A0A6J2YFH8</accession>
<evidence type="ECO:0000313" key="3">
    <source>
        <dbReference type="Proteomes" id="UP000504635"/>
    </source>
</evidence>
<feature type="region of interest" description="Disordered" evidence="1">
    <location>
        <begin position="137"/>
        <end position="185"/>
    </location>
</feature>
<feature type="compositionally biased region" description="Basic and acidic residues" evidence="1">
    <location>
        <begin position="369"/>
        <end position="391"/>
    </location>
</feature>
<proteinExistence type="predicted"/>
<protein>
    <submittedName>
        <fullName evidence="4">Uncharacterized protein LOC115886989</fullName>
    </submittedName>
</protein>
<reference evidence="4" key="1">
    <citation type="submission" date="2025-08" db="UniProtKB">
        <authorList>
            <consortium name="RefSeq"/>
        </authorList>
    </citation>
    <scope>IDENTIFICATION</scope>
    <source>
        <tissue evidence="4">Gonads</tissue>
    </source>
</reference>
<evidence type="ECO:0000256" key="1">
    <source>
        <dbReference type="SAM" id="MobiDB-lite"/>
    </source>
</evidence>
<dbReference type="KEGG" id="soy:115886989"/>
<sequence length="615" mass="71732">MRDIGGRVLIRRTPVNQNTTAELSEDTEIHQGSSTVDCVVQQNAGPTRAENQQNKRMKWDNNTNKQVMRSYFRVTSLETDLTMYRQRMHKDFTAALPHYKHLSEQRIADQRRAIIARNLLPELVINQIKEDIRRELLQSGPSNPDAFDLDNLDRDGEGEINTVDEEADNNYEPDGPSHGRTNGIIDTNTNQYRTLIQKNLIQYRGSDPLQRPRIPVLLYKPNVNYVISAVNQELVKLLEQDPSLEDIHLLVYCGARAVIEGNGQKIYTSNTRAEKSQDIREPPWQIRLKRKIENLRKQIGKTQQLSMGNNKPRILQSLPPAIYYQISHSNPAQKDSVIRDYLDSLKQRLAALTKRLKRYTESHKRKTDNKRFRQSERQFYRDLDKSKKPELRNAPTPEAIQQFWTGIWGVDTKHNEHQTWIAEETRKYEDKKMNPVTFSEKDIRDTVSTLANWRAPGLDGVHNFWFKKFSSLHEYMATCFNNILQKPETMPKFMARGYTYLLPKNENYDDPSMYRPITCLPTLYKILSAIISNKTYTYLEENNILTPEQKGCRKRAIGCKEQAAIDAVVLEHSRKKNRNLNMAYIDYQKAFDSVPHTWLMHVLKFTESMKIFQPS</sequence>
<organism evidence="3 4">
    <name type="scientific">Sitophilus oryzae</name>
    <name type="common">Rice weevil</name>
    <name type="synonym">Curculio oryzae</name>
    <dbReference type="NCBI Taxonomy" id="7048"/>
    <lineage>
        <taxon>Eukaryota</taxon>
        <taxon>Metazoa</taxon>
        <taxon>Ecdysozoa</taxon>
        <taxon>Arthropoda</taxon>
        <taxon>Hexapoda</taxon>
        <taxon>Insecta</taxon>
        <taxon>Pterygota</taxon>
        <taxon>Neoptera</taxon>
        <taxon>Endopterygota</taxon>
        <taxon>Coleoptera</taxon>
        <taxon>Polyphaga</taxon>
        <taxon>Cucujiformia</taxon>
        <taxon>Curculionidae</taxon>
        <taxon>Dryophthorinae</taxon>
        <taxon>Sitophilus</taxon>
    </lineage>
</organism>
<dbReference type="AlphaFoldDB" id="A0A6J2YFH8"/>
<dbReference type="OrthoDB" id="7697409at2759"/>
<dbReference type="PANTHER" id="PTHR35450:SF2">
    <property type="entry name" value="REVERSE TRANSCRIPTASE DOMAIN-CONTAINING PROTEIN"/>
    <property type="match status" value="1"/>
</dbReference>